<dbReference type="AlphaFoldDB" id="A0A1F6XF52"/>
<dbReference type="Proteomes" id="UP000179381">
    <property type="component" value="Unassembled WGS sequence"/>
</dbReference>
<dbReference type="EMBL" id="MFVH01000001">
    <property type="protein sequence ID" value="OGI92725.1"/>
    <property type="molecule type" value="Genomic_DNA"/>
</dbReference>
<gene>
    <name evidence="2" type="ORF">A2933_00710</name>
</gene>
<accession>A0A1F6XF52</accession>
<evidence type="ECO:0000313" key="2">
    <source>
        <dbReference type="EMBL" id="OGI92725.1"/>
    </source>
</evidence>
<proteinExistence type="predicted"/>
<evidence type="ECO:0000256" key="1">
    <source>
        <dbReference type="SAM" id="MobiDB-lite"/>
    </source>
</evidence>
<comment type="caution">
    <text evidence="2">The sequence shown here is derived from an EMBL/GenBank/DDBJ whole genome shotgun (WGS) entry which is preliminary data.</text>
</comment>
<reference evidence="2 3" key="1">
    <citation type="journal article" date="2016" name="Nat. Commun.">
        <title>Thousands of microbial genomes shed light on interconnected biogeochemical processes in an aquifer system.</title>
        <authorList>
            <person name="Anantharaman K."/>
            <person name="Brown C.T."/>
            <person name="Hug L.A."/>
            <person name="Sharon I."/>
            <person name="Castelle C.J."/>
            <person name="Probst A.J."/>
            <person name="Thomas B.C."/>
            <person name="Singh A."/>
            <person name="Wilkins M.J."/>
            <person name="Karaoz U."/>
            <person name="Brodie E.L."/>
            <person name="Williams K.H."/>
            <person name="Hubbard S.S."/>
            <person name="Banfield J.F."/>
        </authorList>
    </citation>
    <scope>NUCLEOTIDE SEQUENCE [LARGE SCALE GENOMIC DNA]</scope>
</reference>
<name>A0A1F6XF52_9BACT</name>
<evidence type="ECO:0000313" key="3">
    <source>
        <dbReference type="Proteomes" id="UP000179381"/>
    </source>
</evidence>
<sequence length="198" mass="22275">MDENTTLELIKERFEALPESIQEIILSSHYQEDLIEISKKYNLNVEQMGILERETTMVMMGLINPNNFEMELTKELGFEKEKGHLIVNDINEKIFLKIRDLLKLMNTPLGAEPSLEPGPEIPASSNQPNLATPELNPPASVKGFGETKPAPSMLAQKLSGSFQIPSTKTEYSVPNVTKDEEKPVPQKPTVDPYREIPE</sequence>
<organism evidence="2 3">
    <name type="scientific">Candidatus Nomurabacteria bacterium RIFCSPLOWO2_01_FULL_46_18</name>
    <dbReference type="NCBI Taxonomy" id="1801783"/>
    <lineage>
        <taxon>Bacteria</taxon>
        <taxon>Candidatus Nomuraibacteriota</taxon>
    </lineage>
</organism>
<protein>
    <submittedName>
        <fullName evidence="2">Uncharacterized protein</fullName>
    </submittedName>
</protein>
<feature type="compositionally biased region" description="Polar residues" evidence="1">
    <location>
        <begin position="158"/>
        <end position="175"/>
    </location>
</feature>
<feature type="region of interest" description="Disordered" evidence="1">
    <location>
        <begin position="113"/>
        <end position="198"/>
    </location>
</feature>